<dbReference type="STRING" id="889306.KP78_13030"/>
<dbReference type="Gene3D" id="3.40.630.10">
    <property type="entry name" value="Zn peptidases"/>
    <property type="match status" value="1"/>
</dbReference>
<feature type="binding site" evidence="2">
    <location>
        <position position="101"/>
    </location>
    <ligand>
        <name>Mn(2+)</name>
        <dbReference type="ChEBI" id="CHEBI:29035"/>
        <label>2</label>
    </ligand>
</feature>
<evidence type="ECO:0000256" key="2">
    <source>
        <dbReference type="PIRSR" id="PIRSR005962-1"/>
    </source>
</evidence>
<proteinExistence type="predicted"/>
<feature type="binding site" evidence="2">
    <location>
        <position position="135"/>
    </location>
    <ligand>
        <name>Mn(2+)</name>
        <dbReference type="ChEBI" id="CHEBI:29035"/>
        <label>2</label>
    </ligand>
</feature>
<evidence type="ECO:0000313" key="5">
    <source>
        <dbReference type="Proteomes" id="UP000031938"/>
    </source>
</evidence>
<evidence type="ECO:0000259" key="3">
    <source>
        <dbReference type="Pfam" id="PF07687"/>
    </source>
</evidence>
<dbReference type="AlphaFoldDB" id="A0A0C2RI42"/>
<dbReference type="GO" id="GO:0019877">
    <property type="term" value="P:diaminopimelate biosynthetic process"/>
    <property type="evidence" value="ECO:0007669"/>
    <property type="project" value="UniProtKB-ARBA"/>
</dbReference>
<dbReference type="PATRIC" id="fig|889306.3.peg.1312"/>
<dbReference type="GO" id="GO:0004180">
    <property type="term" value="F:carboxypeptidase activity"/>
    <property type="evidence" value="ECO:0007669"/>
    <property type="project" value="UniProtKB-KW"/>
</dbReference>
<evidence type="ECO:0000313" key="4">
    <source>
        <dbReference type="EMBL" id="KIL49835.1"/>
    </source>
</evidence>
<dbReference type="Pfam" id="PF01546">
    <property type="entry name" value="Peptidase_M20"/>
    <property type="match status" value="1"/>
</dbReference>
<dbReference type="InterPro" id="IPR036264">
    <property type="entry name" value="Bact_exopeptidase_dim_dom"/>
</dbReference>
<dbReference type="GO" id="GO:0050118">
    <property type="term" value="F:N-acetyldiaminopimelate deacetylase activity"/>
    <property type="evidence" value="ECO:0007669"/>
    <property type="project" value="UniProtKB-ARBA"/>
</dbReference>
<protein>
    <submittedName>
        <fullName evidence="4">Carboxypeptidase</fullName>
    </submittedName>
</protein>
<dbReference type="RefSeq" id="WP_041087086.1">
    <property type="nucleotide sequence ID" value="NZ_JXRP01000009.1"/>
</dbReference>
<keyword evidence="2" id="KW-0479">Metal-binding</keyword>
<evidence type="ECO:0000256" key="1">
    <source>
        <dbReference type="ARBA" id="ARBA00022801"/>
    </source>
</evidence>
<name>A0A0C2RI42_9BACL</name>
<dbReference type="Pfam" id="PF07687">
    <property type="entry name" value="M20_dimer"/>
    <property type="match status" value="1"/>
</dbReference>
<feature type="binding site" evidence="2">
    <location>
        <position position="99"/>
    </location>
    <ligand>
        <name>Mn(2+)</name>
        <dbReference type="ChEBI" id="CHEBI:29035"/>
        <label>2</label>
    </ligand>
</feature>
<dbReference type="PANTHER" id="PTHR11014:SF63">
    <property type="entry name" value="METALLOPEPTIDASE, PUTATIVE (AFU_ORTHOLOGUE AFUA_6G09600)-RELATED"/>
    <property type="match status" value="1"/>
</dbReference>
<dbReference type="Proteomes" id="UP000031938">
    <property type="component" value="Unassembled WGS sequence"/>
</dbReference>
<dbReference type="InterPro" id="IPR002933">
    <property type="entry name" value="Peptidase_M20"/>
</dbReference>
<dbReference type="OrthoDB" id="2416606at2"/>
<dbReference type="PANTHER" id="PTHR11014">
    <property type="entry name" value="PEPTIDASE M20 FAMILY MEMBER"/>
    <property type="match status" value="1"/>
</dbReference>
<organism evidence="4 5">
    <name type="scientific">Jeotgalibacillus soli</name>
    <dbReference type="NCBI Taxonomy" id="889306"/>
    <lineage>
        <taxon>Bacteria</taxon>
        <taxon>Bacillati</taxon>
        <taxon>Bacillota</taxon>
        <taxon>Bacilli</taxon>
        <taxon>Bacillales</taxon>
        <taxon>Caryophanaceae</taxon>
        <taxon>Jeotgalibacillus</taxon>
    </lineage>
</organism>
<sequence length="399" mass="43919">MKNDQVITTERVIELRRELHQFPELSGEEWQTSKLVQEELTRIGIPFAIGYAKTGVLGVIEGTHKGGVVALRADMDALPIQEETNDLYASKIDGVMHACGHDAHTAMLIETGRVLFEQRDQLAGTVLLVFQPSEEKGPLGGAKPMMEDGVFDRWKPDVVFGQHVWPDLPVGTIGVRANEMMGASDRFTIEIKGQGGHASMPHQTNDAIIVASSLIANLQTVISRNMDPLQSSVLTIGTIEGGYRYNVVADRVTLTGTVRTFEKDIKEQMKKRLVEVAKGTAATFDVEVEVDYVDGYPPTINTPEWAECIKQTAMLTFGEQAAPEVNPSLGGEDFSRFLEEYPGAFFWLGTGNDEAFERRPLHDSRFQLDEAALPVGVKMMTALAKQALNQLSARKSGDK</sequence>
<comment type="cofactor">
    <cofactor evidence="2">
        <name>Mn(2+)</name>
        <dbReference type="ChEBI" id="CHEBI:29035"/>
    </cofactor>
    <text evidence="2">The Mn(2+) ion enhances activity.</text>
</comment>
<feature type="binding site" evidence="2">
    <location>
        <position position="362"/>
    </location>
    <ligand>
        <name>Mn(2+)</name>
        <dbReference type="ChEBI" id="CHEBI:29035"/>
        <label>2</label>
    </ligand>
</feature>
<dbReference type="CDD" id="cd03886">
    <property type="entry name" value="M20_Acy1"/>
    <property type="match status" value="1"/>
</dbReference>
<dbReference type="InterPro" id="IPR017439">
    <property type="entry name" value="Amidohydrolase"/>
</dbReference>
<keyword evidence="4" id="KW-0121">Carboxypeptidase</keyword>
<dbReference type="Gene3D" id="3.30.70.360">
    <property type="match status" value="1"/>
</dbReference>
<feature type="domain" description="Peptidase M20 dimerisation" evidence="3">
    <location>
        <begin position="186"/>
        <end position="279"/>
    </location>
</feature>
<dbReference type="GO" id="GO:0046872">
    <property type="term" value="F:metal ion binding"/>
    <property type="evidence" value="ECO:0007669"/>
    <property type="project" value="UniProtKB-KW"/>
</dbReference>
<dbReference type="InterPro" id="IPR011650">
    <property type="entry name" value="Peptidase_M20_dimer"/>
</dbReference>
<dbReference type="SUPFAM" id="SSF55031">
    <property type="entry name" value="Bacterial exopeptidase dimerisation domain"/>
    <property type="match status" value="1"/>
</dbReference>
<reference evidence="4 5" key="1">
    <citation type="submission" date="2015-01" db="EMBL/GenBank/DDBJ databases">
        <title>Genome sequencing of Jeotgalibacillus soli.</title>
        <authorList>
            <person name="Goh K.M."/>
            <person name="Chan K.-G."/>
            <person name="Yaakop A.S."/>
            <person name="Ee R."/>
            <person name="Gan H.M."/>
            <person name="Chan C.S."/>
        </authorList>
    </citation>
    <scope>NUCLEOTIDE SEQUENCE [LARGE SCALE GENOMIC DNA]</scope>
    <source>
        <strain evidence="4 5">P9</strain>
    </source>
</reference>
<keyword evidence="1" id="KW-0378">Hydrolase</keyword>
<comment type="caution">
    <text evidence="4">The sequence shown here is derived from an EMBL/GenBank/DDBJ whole genome shotgun (WGS) entry which is preliminary data.</text>
</comment>
<dbReference type="PIRSF" id="PIRSF005962">
    <property type="entry name" value="Pept_M20D_amidohydro"/>
    <property type="match status" value="1"/>
</dbReference>
<keyword evidence="4" id="KW-0645">Protease</keyword>
<dbReference type="NCBIfam" id="TIGR01891">
    <property type="entry name" value="amidohydrolases"/>
    <property type="match status" value="1"/>
</dbReference>
<gene>
    <name evidence="4" type="ORF">KP78_13030</name>
</gene>
<dbReference type="EMBL" id="JXRP01000009">
    <property type="protein sequence ID" value="KIL49835.1"/>
    <property type="molecule type" value="Genomic_DNA"/>
</dbReference>
<keyword evidence="2" id="KW-0464">Manganese</keyword>
<keyword evidence="5" id="KW-1185">Reference proteome</keyword>
<accession>A0A0C2RI42</accession>
<dbReference type="FunFam" id="3.30.70.360:FF:000001">
    <property type="entry name" value="N-acetyldiaminopimelate deacetylase"/>
    <property type="match status" value="1"/>
</dbReference>
<dbReference type="SUPFAM" id="SSF53187">
    <property type="entry name" value="Zn-dependent exopeptidases"/>
    <property type="match status" value="1"/>
</dbReference>
<feature type="binding site" evidence="2">
    <location>
        <position position="163"/>
    </location>
    <ligand>
        <name>Mn(2+)</name>
        <dbReference type="ChEBI" id="CHEBI:29035"/>
        <label>2</label>
    </ligand>
</feature>